<evidence type="ECO:0008006" key="5">
    <source>
        <dbReference type="Google" id="ProtNLM"/>
    </source>
</evidence>
<keyword evidence="2" id="KW-0732">Signal</keyword>
<dbReference type="RefSeq" id="WP_390252308.1">
    <property type="nucleotide sequence ID" value="NZ_JBHSDT010000008.1"/>
</dbReference>
<comment type="caution">
    <text evidence="3">The sequence shown here is derived from an EMBL/GenBank/DDBJ whole genome shotgun (WGS) entry which is preliminary data.</text>
</comment>
<proteinExistence type="predicted"/>
<keyword evidence="1" id="KW-1133">Transmembrane helix</keyword>
<dbReference type="Proteomes" id="UP001595882">
    <property type="component" value="Unassembled WGS sequence"/>
</dbReference>
<feature type="transmembrane region" description="Helical" evidence="1">
    <location>
        <begin position="158"/>
        <end position="175"/>
    </location>
</feature>
<evidence type="ECO:0000256" key="1">
    <source>
        <dbReference type="SAM" id="Phobius"/>
    </source>
</evidence>
<keyword evidence="1" id="KW-0472">Membrane</keyword>
<evidence type="ECO:0000256" key="2">
    <source>
        <dbReference type="SAM" id="SignalP"/>
    </source>
</evidence>
<evidence type="ECO:0000313" key="3">
    <source>
        <dbReference type="EMBL" id="MFC4403773.1"/>
    </source>
</evidence>
<keyword evidence="1" id="KW-0812">Transmembrane</keyword>
<dbReference type="EMBL" id="JBHSDT010000008">
    <property type="protein sequence ID" value="MFC4403773.1"/>
    <property type="molecule type" value="Genomic_DNA"/>
</dbReference>
<protein>
    <recommendedName>
        <fullName evidence="5">Tissue inhibitor of metalloproteinase</fullName>
    </recommendedName>
</protein>
<keyword evidence="4" id="KW-1185">Reference proteome</keyword>
<name>A0ABV8WXE5_9BACI</name>
<feature type="signal peptide" evidence="2">
    <location>
        <begin position="1"/>
        <end position="23"/>
    </location>
</feature>
<feature type="chain" id="PRO_5047342501" description="Tissue inhibitor of metalloproteinase" evidence="2">
    <location>
        <begin position="24"/>
        <end position="178"/>
    </location>
</feature>
<gene>
    <name evidence="3" type="ORF">ACFOY7_11895</name>
</gene>
<organism evidence="3 4">
    <name type="scientific">Gracilibacillus xinjiangensis</name>
    <dbReference type="NCBI Taxonomy" id="1193282"/>
    <lineage>
        <taxon>Bacteria</taxon>
        <taxon>Bacillati</taxon>
        <taxon>Bacillota</taxon>
        <taxon>Bacilli</taxon>
        <taxon>Bacillales</taxon>
        <taxon>Bacillaceae</taxon>
        <taxon>Gracilibacillus</taxon>
    </lineage>
</organism>
<evidence type="ECO:0000313" key="4">
    <source>
        <dbReference type="Proteomes" id="UP001595882"/>
    </source>
</evidence>
<accession>A0ABV8WXE5</accession>
<reference evidence="4" key="1">
    <citation type="journal article" date="2019" name="Int. J. Syst. Evol. Microbiol.">
        <title>The Global Catalogue of Microorganisms (GCM) 10K type strain sequencing project: providing services to taxonomists for standard genome sequencing and annotation.</title>
        <authorList>
            <consortium name="The Broad Institute Genomics Platform"/>
            <consortium name="The Broad Institute Genome Sequencing Center for Infectious Disease"/>
            <person name="Wu L."/>
            <person name="Ma J."/>
        </authorList>
    </citation>
    <scope>NUCLEOTIDE SEQUENCE [LARGE SCALE GENOMIC DNA]</scope>
    <source>
        <strain evidence="4">CCUG 37865</strain>
    </source>
</reference>
<sequence length="178" mass="20843">MRKRIVFVCIFLSIAVFPIQTKALTCVEQEEPVMDHYDLAVIGTVMDVKKDTGLPIGFVSKDEFKKYVMMEVEESWKQKVPSELVFTADFTWGFNFEKEKKYFIYLNKENGDYYNSPCSPVLDATDELEGIDNKQAWRPLGESDLSLTMWLMFNMEKVVFFGVLLLVIIIWSWYVKKK</sequence>